<reference evidence="4 5" key="1">
    <citation type="submission" date="2016-10" db="EMBL/GenBank/DDBJ databases">
        <authorList>
            <person name="de Groot N.N."/>
        </authorList>
    </citation>
    <scope>NUCLEOTIDE SEQUENCE [LARGE SCALE GENOMIC DNA]</scope>
    <source>
        <strain evidence="4 5">Nm13</strain>
    </source>
</reference>
<dbReference type="InterPro" id="IPR050065">
    <property type="entry name" value="GlmU-like"/>
</dbReference>
<sequence>MTNQVTKPIKAIILSAGQGRRLLPLTESMPKCLLPVSDKPVLAWQIDALLAVGVNDITIITGFQVALIEALLQQRYASHPKIKILFNPFYEVADNLASCWIARAEMDGDFLLLNGDTVIESALLNKVLNSEPAPITLSVDDKDTYDADDMKVQLDADRWVKQVSKIVPPHQVNAESIGLIYFREQGAHAFRNAVEEALRHPAELKSWYLSIIDRLAEQHLVNSCSIKGFRWCEIDFIEDLARAGIIFSE</sequence>
<dbReference type="Gene3D" id="3.90.550.10">
    <property type="entry name" value="Spore Coat Polysaccharide Biosynthesis Protein SpsA, Chain A"/>
    <property type="match status" value="1"/>
</dbReference>
<feature type="domain" description="Nucleotidyl transferase" evidence="3">
    <location>
        <begin position="10"/>
        <end position="129"/>
    </location>
</feature>
<gene>
    <name evidence="4" type="ORF">SAMN05216334_12919</name>
</gene>
<dbReference type="Proteomes" id="UP000236753">
    <property type="component" value="Unassembled WGS sequence"/>
</dbReference>
<dbReference type="RefSeq" id="WP_103967396.1">
    <property type="nucleotide sequence ID" value="NZ_FNUX01000029.1"/>
</dbReference>
<dbReference type="EMBL" id="FNUX01000029">
    <property type="protein sequence ID" value="SEG12915.1"/>
    <property type="molecule type" value="Genomic_DNA"/>
</dbReference>
<organism evidence="4 5">
    <name type="scientific">Nitrosomonas ureae</name>
    <dbReference type="NCBI Taxonomy" id="44577"/>
    <lineage>
        <taxon>Bacteria</taxon>
        <taxon>Pseudomonadati</taxon>
        <taxon>Pseudomonadota</taxon>
        <taxon>Betaproteobacteria</taxon>
        <taxon>Nitrosomonadales</taxon>
        <taxon>Nitrosomonadaceae</taxon>
        <taxon>Nitrosomonas</taxon>
    </lineage>
</organism>
<evidence type="ECO:0000259" key="3">
    <source>
        <dbReference type="Pfam" id="PF00483"/>
    </source>
</evidence>
<dbReference type="Pfam" id="PF00483">
    <property type="entry name" value="NTP_transferase"/>
    <property type="match status" value="1"/>
</dbReference>
<dbReference type="SUPFAM" id="SSF53448">
    <property type="entry name" value="Nucleotide-diphospho-sugar transferases"/>
    <property type="match status" value="1"/>
</dbReference>
<evidence type="ECO:0000256" key="1">
    <source>
        <dbReference type="ARBA" id="ARBA00022679"/>
    </source>
</evidence>
<accession>A0A1H5XN37</accession>
<dbReference type="InterPro" id="IPR029044">
    <property type="entry name" value="Nucleotide-diphossugar_trans"/>
</dbReference>
<dbReference type="CDD" id="cd02523">
    <property type="entry name" value="PC_cytidylyltransferase"/>
    <property type="match status" value="1"/>
</dbReference>
<protein>
    <submittedName>
        <fullName evidence="4">Choline kinase</fullName>
    </submittedName>
</protein>
<name>A0A1H5XN37_9PROT</name>
<dbReference type="PANTHER" id="PTHR43584:SF8">
    <property type="entry name" value="N-ACETYLMURAMATE ALPHA-1-PHOSPHATE URIDYLYLTRANSFERASE"/>
    <property type="match status" value="1"/>
</dbReference>
<proteinExistence type="predicted"/>
<evidence type="ECO:0000313" key="5">
    <source>
        <dbReference type="Proteomes" id="UP000236753"/>
    </source>
</evidence>
<dbReference type="AlphaFoldDB" id="A0A1H5XN37"/>
<keyword evidence="4" id="KW-0418">Kinase</keyword>
<evidence type="ECO:0000313" key="4">
    <source>
        <dbReference type="EMBL" id="SEG12915.1"/>
    </source>
</evidence>
<dbReference type="GO" id="GO:0016779">
    <property type="term" value="F:nucleotidyltransferase activity"/>
    <property type="evidence" value="ECO:0007669"/>
    <property type="project" value="UniProtKB-KW"/>
</dbReference>
<keyword evidence="2" id="KW-0548">Nucleotidyltransferase</keyword>
<dbReference type="GO" id="GO:0016301">
    <property type="term" value="F:kinase activity"/>
    <property type="evidence" value="ECO:0007669"/>
    <property type="project" value="UniProtKB-KW"/>
</dbReference>
<keyword evidence="1" id="KW-0808">Transferase</keyword>
<dbReference type="PANTHER" id="PTHR43584">
    <property type="entry name" value="NUCLEOTIDYL TRANSFERASE"/>
    <property type="match status" value="1"/>
</dbReference>
<evidence type="ECO:0000256" key="2">
    <source>
        <dbReference type="ARBA" id="ARBA00022695"/>
    </source>
</evidence>
<dbReference type="OrthoDB" id="9803871at2"/>
<dbReference type="InterPro" id="IPR005835">
    <property type="entry name" value="NTP_transferase_dom"/>
</dbReference>